<comment type="caution">
    <text evidence="2">The sequence shown here is derived from an EMBL/GenBank/DDBJ whole genome shotgun (WGS) entry which is preliminary data.</text>
</comment>
<evidence type="ECO:0000256" key="1">
    <source>
        <dbReference type="SAM" id="SignalP"/>
    </source>
</evidence>
<accession>A0ABT7YG63</accession>
<reference evidence="2" key="1">
    <citation type="submission" date="2023-06" db="EMBL/GenBank/DDBJ databases">
        <title>Robiginitalea aurantiacus sp. nov. and Algoriphagus sediminis sp. nov., isolated from coastal sediment.</title>
        <authorList>
            <person name="Zhou Z.Y."/>
            <person name="An J."/>
            <person name="Jia Y.W."/>
            <person name="Du Z.J."/>
        </authorList>
    </citation>
    <scope>NUCLEOTIDE SEQUENCE</scope>
    <source>
        <strain evidence="2">C2-7</strain>
    </source>
</reference>
<dbReference type="Gene3D" id="2.40.160.20">
    <property type="match status" value="1"/>
</dbReference>
<dbReference type="SUPFAM" id="SSF56925">
    <property type="entry name" value="OMPA-like"/>
    <property type="match status" value="1"/>
</dbReference>
<organism evidence="2 3">
    <name type="scientific">Algoriphagus sediminis</name>
    <dbReference type="NCBI Taxonomy" id="3057113"/>
    <lineage>
        <taxon>Bacteria</taxon>
        <taxon>Pseudomonadati</taxon>
        <taxon>Bacteroidota</taxon>
        <taxon>Cytophagia</taxon>
        <taxon>Cytophagales</taxon>
        <taxon>Cyclobacteriaceae</taxon>
        <taxon>Algoriphagus</taxon>
    </lineage>
</organism>
<gene>
    <name evidence="2" type="ORF">QVH07_15005</name>
</gene>
<feature type="chain" id="PRO_5047059075" evidence="1">
    <location>
        <begin position="20"/>
        <end position="230"/>
    </location>
</feature>
<protein>
    <submittedName>
        <fullName evidence="2">Outer membrane beta-barrel protein</fullName>
    </submittedName>
</protein>
<evidence type="ECO:0000313" key="2">
    <source>
        <dbReference type="EMBL" id="MDN3205468.1"/>
    </source>
</evidence>
<sequence length="230" mass="26176">MKKLFILLFTVGLFQSASAQFFLAGGHLNSSTSIGDLRNDVGGFTYPSLTGFMLYEFESKPIQIGVEFGYGIYGSKLEKRTDLFPGFTDELRLRRNNNIVTGMLVMRYLPMVNTKLTPFIEAQFGGNYLYTRYKIRATIEEEAFEAGTDHTQWALAYRVGAGLQIPAEIFDQGVKFELKATYQSSNEIQFLTRGDVTYLPDEGVFNYDFQRGQLQFLTFSVGIIVYDLFY</sequence>
<dbReference type="Proteomes" id="UP001171916">
    <property type="component" value="Unassembled WGS sequence"/>
</dbReference>
<feature type="signal peptide" evidence="1">
    <location>
        <begin position="1"/>
        <end position="19"/>
    </location>
</feature>
<dbReference type="RefSeq" id="WP_290001893.1">
    <property type="nucleotide sequence ID" value="NZ_JAUEPH010000006.1"/>
</dbReference>
<keyword evidence="1" id="KW-0732">Signal</keyword>
<dbReference type="InterPro" id="IPR011250">
    <property type="entry name" value="OMP/PagP_B-barrel"/>
</dbReference>
<evidence type="ECO:0000313" key="3">
    <source>
        <dbReference type="Proteomes" id="UP001171916"/>
    </source>
</evidence>
<name>A0ABT7YG63_9BACT</name>
<proteinExistence type="predicted"/>
<dbReference type="EMBL" id="JAUEPH010000006">
    <property type="protein sequence ID" value="MDN3205468.1"/>
    <property type="molecule type" value="Genomic_DNA"/>
</dbReference>
<keyword evidence="3" id="KW-1185">Reference proteome</keyword>